<keyword evidence="2" id="KW-0472">Membrane</keyword>
<keyword evidence="2" id="KW-0812">Transmembrane</keyword>
<proteinExistence type="predicted"/>
<organism evidence="3 4">
    <name type="scientific">Pseudofrankia asymbiotica</name>
    <dbReference type="NCBI Taxonomy" id="1834516"/>
    <lineage>
        <taxon>Bacteria</taxon>
        <taxon>Bacillati</taxon>
        <taxon>Actinomycetota</taxon>
        <taxon>Actinomycetes</taxon>
        <taxon>Frankiales</taxon>
        <taxon>Frankiaceae</taxon>
        <taxon>Pseudofrankia</taxon>
    </lineage>
</organism>
<gene>
    <name evidence="3" type="ORF">BL253_22520</name>
</gene>
<feature type="transmembrane region" description="Helical" evidence="2">
    <location>
        <begin position="23"/>
        <end position="50"/>
    </location>
</feature>
<dbReference type="AlphaFoldDB" id="A0A1V2I8Z5"/>
<keyword evidence="2" id="KW-1133">Transmembrane helix</keyword>
<dbReference type="EMBL" id="MOMC01000046">
    <property type="protein sequence ID" value="ONH27324.1"/>
    <property type="molecule type" value="Genomic_DNA"/>
</dbReference>
<protein>
    <submittedName>
        <fullName evidence="3">Uncharacterized protein</fullName>
    </submittedName>
</protein>
<feature type="region of interest" description="Disordered" evidence="1">
    <location>
        <begin position="390"/>
        <end position="412"/>
    </location>
</feature>
<name>A0A1V2I8Z5_9ACTN</name>
<dbReference type="STRING" id="1834516.BL253_22520"/>
<sequence>MVTALVDSLAPGRVRRRSSTAEWALVVALLILGDPGVLAVPAILVVGWLAPLGIGWQWLAVGWAIPMAGSLASSVLGVLPDRPVPVGKLPGRAVLPEQEPTLCALVARACQRLDLTEPVVVRITPIDAGLVHTKIDGRPAYGLLLALHHVVSLGEPALAAVATCLLADRTVAAPRRDRWLGGAYRMLALSLDRPVHLPKALCAPAARAGRAVAWRLDLDADIRAAGTVGALELRDALAREMLADAALGVHGEQWCDALALGRPISVGTAHLDDLYDAITATLADPVLRAGLAATADEQIAELLADRYVLTVDPPLPVRLRALGAPASVTALTDLVAAQLPGEPAPAPVPLESMAELCALGTRAITDAATTYDRRSLLARLRARRRLRSRGRVLATTNAQPAVGGGTATETSR</sequence>
<evidence type="ECO:0000313" key="3">
    <source>
        <dbReference type="EMBL" id="ONH27324.1"/>
    </source>
</evidence>
<evidence type="ECO:0000256" key="1">
    <source>
        <dbReference type="SAM" id="MobiDB-lite"/>
    </source>
</evidence>
<comment type="caution">
    <text evidence="3">The sequence shown here is derived from an EMBL/GenBank/DDBJ whole genome shotgun (WGS) entry which is preliminary data.</text>
</comment>
<evidence type="ECO:0000313" key="4">
    <source>
        <dbReference type="Proteomes" id="UP000188929"/>
    </source>
</evidence>
<keyword evidence="4" id="KW-1185">Reference proteome</keyword>
<dbReference type="Proteomes" id="UP000188929">
    <property type="component" value="Unassembled WGS sequence"/>
</dbReference>
<evidence type="ECO:0000256" key="2">
    <source>
        <dbReference type="SAM" id="Phobius"/>
    </source>
</evidence>
<accession>A0A1V2I8Z5</accession>
<reference evidence="4" key="1">
    <citation type="submission" date="2016-10" db="EMBL/GenBank/DDBJ databases">
        <title>Frankia sp. NRRL B-16386 Genome sequencing.</title>
        <authorList>
            <person name="Ghodhbane-Gtari F."/>
            <person name="Swanson E."/>
            <person name="Gueddou A."/>
            <person name="Hezbri K."/>
            <person name="Ktari K."/>
            <person name="Nouioui I."/>
            <person name="Morris K."/>
            <person name="Simpson S."/>
            <person name="Abebe-Akele F."/>
            <person name="Thomas K."/>
            <person name="Gtari M."/>
            <person name="Tisa L.S."/>
        </authorList>
    </citation>
    <scope>NUCLEOTIDE SEQUENCE [LARGE SCALE GENOMIC DNA]</scope>
    <source>
        <strain evidence="4">NRRL B-16386</strain>
    </source>
</reference>